<dbReference type="Pfam" id="PF01408">
    <property type="entry name" value="GFO_IDH_MocA"/>
    <property type="match status" value="1"/>
</dbReference>
<evidence type="ECO:0000313" key="2">
    <source>
        <dbReference type="EMBL" id="QJW91170.1"/>
    </source>
</evidence>
<proteinExistence type="predicted"/>
<dbReference type="RefSeq" id="WP_171741016.1">
    <property type="nucleotide sequence ID" value="NZ_CP053435.1"/>
</dbReference>
<dbReference type="SUPFAM" id="SSF51735">
    <property type="entry name" value="NAD(P)-binding Rossmann-fold domains"/>
    <property type="match status" value="1"/>
</dbReference>
<dbReference type="InterPro" id="IPR000683">
    <property type="entry name" value="Gfo/Idh/MocA-like_OxRdtase_N"/>
</dbReference>
<dbReference type="PANTHER" id="PTHR43377">
    <property type="entry name" value="BILIVERDIN REDUCTASE A"/>
    <property type="match status" value="1"/>
</dbReference>
<dbReference type="EMBL" id="CP053435">
    <property type="protein sequence ID" value="QJW91170.1"/>
    <property type="molecule type" value="Genomic_DNA"/>
</dbReference>
<dbReference type="GO" id="GO:0000166">
    <property type="term" value="F:nucleotide binding"/>
    <property type="evidence" value="ECO:0007669"/>
    <property type="project" value="InterPro"/>
</dbReference>
<sequence>MSEQLYKLIRFAKIYGWQRALNKAVARTRPTWLRNPFVLRRQAEVSLIGCGQFAFSCVCFYLQKHKGNVFLDAFDLDEKQAESLGSYYGFRNVALTPADVFGNPALRLLYVISNHASHTPYAVEGLKRGLAVYVEKPVSVSYEQFVQLSAARQSATGRLFAGYNRPYSRAIQTLREWLPAQKPGGGFSLSYFINGHVIPPDHWYRRPDEGTRVCGNLGHWIDLTVHIWSWRSLPNWIDIRIAYANPAEPDDNLCVTFTTDKQDIVSILLTARSEPFEGISESVNLQYGDLIARIDDFRSLKLWQGSRRLERRYSPKDVGHERAILQPYWTDNRDWEEVEVSTLLMLHIKDMVEAGREASRFDLFQELKRLETDVQQKALPLTV</sequence>
<evidence type="ECO:0000313" key="3">
    <source>
        <dbReference type="Proteomes" id="UP000502756"/>
    </source>
</evidence>
<dbReference type="Gene3D" id="3.40.50.720">
    <property type="entry name" value="NAD(P)-binding Rossmann-like Domain"/>
    <property type="match status" value="1"/>
</dbReference>
<feature type="domain" description="Gfo/Idh/MocA-like oxidoreductase N-terminal" evidence="1">
    <location>
        <begin position="45"/>
        <end position="162"/>
    </location>
</feature>
<dbReference type="Gene3D" id="3.30.360.10">
    <property type="entry name" value="Dihydrodipicolinate Reductase, domain 2"/>
    <property type="match status" value="1"/>
</dbReference>
<gene>
    <name evidence="2" type="ORF">HNV11_18200</name>
</gene>
<organism evidence="2 3">
    <name type="scientific">Spirosoma taeanense</name>
    <dbReference type="NCBI Taxonomy" id="2735870"/>
    <lineage>
        <taxon>Bacteria</taxon>
        <taxon>Pseudomonadati</taxon>
        <taxon>Bacteroidota</taxon>
        <taxon>Cytophagia</taxon>
        <taxon>Cytophagales</taxon>
        <taxon>Cytophagaceae</taxon>
        <taxon>Spirosoma</taxon>
    </lineage>
</organism>
<dbReference type="PANTHER" id="PTHR43377:SF1">
    <property type="entry name" value="BILIVERDIN REDUCTASE A"/>
    <property type="match status" value="1"/>
</dbReference>
<dbReference type="KEGG" id="stae:HNV11_18200"/>
<reference evidence="2 3" key="1">
    <citation type="submission" date="2020-05" db="EMBL/GenBank/DDBJ databases">
        <title>Genome sequencing of Spirosoma sp. TS118.</title>
        <authorList>
            <person name="Lee J.-H."/>
            <person name="Jeong S."/>
            <person name="Zhao L."/>
            <person name="Jung J.-H."/>
            <person name="Kim M.-K."/>
            <person name="Lim S."/>
        </authorList>
    </citation>
    <scope>NUCLEOTIDE SEQUENCE [LARGE SCALE GENOMIC DNA]</scope>
    <source>
        <strain evidence="2 3">TS118</strain>
    </source>
</reference>
<dbReference type="InterPro" id="IPR036291">
    <property type="entry name" value="NAD(P)-bd_dom_sf"/>
</dbReference>
<dbReference type="AlphaFoldDB" id="A0A6M5YCY4"/>
<name>A0A6M5YCY4_9BACT</name>
<accession>A0A6M5YCY4</accession>
<dbReference type="InterPro" id="IPR051450">
    <property type="entry name" value="Gfo/Idh/MocA_Oxidoreductases"/>
</dbReference>
<protein>
    <submittedName>
        <fullName evidence="2">Gfo/Idh/MocA family oxidoreductase</fullName>
    </submittedName>
</protein>
<evidence type="ECO:0000259" key="1">
    <source>
        <dbReference type="Pfam" id="PF01408"/>
    </source>
</evidence>
<keyword evidence="3" id="KW-1185">Reference proteome</keyword>
<dbReference type="Proteomes" id="UP000502756">
    <property type="component" value="Chromosome"/>
</dbReference>